<dbReference type="Proteomes" id="UP000002629">
    <property type="component" value="Chromosome"/>
</dbReference>
<evidence type="ECO:0000313" key="4">
    <source>
        <dbReference type="Proteomes" id="UP000002629"/>
    </source>
</evidence>
<dbReference type="PANTHER" id="PTHR38110">
    <property type="entry name" value="CHROMOSOME 23, WHOLE GENOME SHOTGUN SEQUENCE"/>
    <property type="match status" value="1"/>
</dbReference>
<evidence type="ECO:0000313" key="3">
    <source>
        <dbReference type="EMBL" id="ADG09763.1"/>
    </source>
</evidence>
<dbReference type="AlphaFoldDB" id="D5VFN1"/>
<sequence>MTSVAKENEPLQMTSYSELLAGVVATDAGFAAHVTDDWKQGRTTYGGLSAALCVEAAQRAFPEAPPLRSGQFAFVGPAAGELSITVRTLRQGKSTLFAAVDLVGEQGVATHATLTFGAARESHVAHEDVPCPVVAPPDQCEPFHKGDTSMAPSFIRQFDFRVAGGGRPGTGEPPEYLLWIRHRDPAATSLSALIALGDAPPPPAMTLFRQFGPISTMTWSLDVVGLPAADDDGWRLLRSRAETIGHGYSTQEMHLWDAKGRPLILARQNVAVFV</sequence>
<name>D5VFN1_CAUST</name>
<dbReference type="Gene3D" id="2.40.160.210">
    <property type="entry name" value="Acyl-CoA thioesterase, double hotdog domain"/>
    <property type="match status" value="1"/>
</dbReference>
<dbReference type="InterPro" id="IPR052389">
    <property type="entry name" value="Sec_Metab_Biosynth-Assoc"/>
</dbReference>
<dbReference type="STRING" id="509190.Cseg_1264"/>
<dbReference type="HOGENOM" id="CLU_084775_1_0_5"/>
<dbReference type="Pfam" id="PF13622">
    <property type="entry name" value="4HBT_3"/>
    <property type="match status" value="1"/>
</dbReference>
<protein>
    <submittedName>
        <fullName evidence="3">Acyl-CoA thioesterase II</fullName>
    </submittedName>
</protein>
<dbReference type="InterPro" id="IPR049449">
    <property type="entry name" value="TesB_ACOT8-like_N"/>
</dbReference>
<gene>
    <name evidence="3" type="ordered locus">Cseg_1264</name>
</gene>
<feature type="domain" description="Acyl-CoA thioesterase-like C-terminal" evidence="2">
    <location>
        <begin position="137"/>
        <end position="272"/>
    </location>
</feature>
<accession>D5VFN1</accession>
<dbReference type="PANTHER" id="PTHR38110:SF1">
    <property type="entry name" value="THIOESTERASE DOMAIN-CONTAINING PROTEIN"/>
    <property type="match status" value="1"/>
</dbReference>
<feature type="domain" description="Acyl-CoA thioesterase-like N-terminal HotDog" evidence="1">
    <location>
        <begin position="35"/>
        <end position="117"/>
    </location>
</feature>
<dbReference type="EMBL" id="CP002008">
    <property type="protein sequence ID" value="ADG09763.1"/>
    <property type="molecule type" value="Genomic_DNA"/>
</dbReference>
<dbReference type="InterPro" id="IPR029069">
    <property type="entry name" value="HotDog_dom_sf"/>
</dbReference>
<dbReference type="KEGG" id="cse:Cseg_1264"/>
<proteinExistence type="predicted"/>
<dbReference type="InterPro" id="IPR042171">
    <property type="entry name" value="Acyl-CoA_hotdog"/>
</dbReference>
<dbReference type="SUPFAM" id="SSF54637">
    <property type="entry name" value="Thioesterase/thiol ester dehydrase-isomerase"/>
    <property type="match status" value="2"/>
</dbReference>
<dbReference type="Pfam" id="PF20789">
    <property type="entry name" value="4HBT_3C"/>
    <property type="match status" value="1"/>
</dbReference>
<dbReference type="InterPro" id="IPR049450">
    <property type="entry name" value="ACOT8-like_C"/>
</dbReference>
<evidence type="ECO:0000259" key="1">
    <source>
        <dbReference type="Pfam" id="PF13622"/>
    </source>
</evidence>
<reference evidence="4" key="1">
    <citation type="journal article" date="2011" name="J. Bacteriol.">
        <title>Genome sequences of eight morphologically diverse alphaproteobacteria.</title>
        <authorList>
            <consortium name="US DOE Joint Genome Institute"/>
            <person name="Brown P.J."/>
            <person name="Kysela D.T."/>
            <person name="Buechlein A."/>
            <person name="Hemmerich C."/>
            <person name="Brun Y.V."/>
        </authorList>
    </citation>
    <scope>NUCLEOTIDE SEQUENCE [LARGE SCALE GENOMIC DNA]</scope>
    <source>
        <strain evidence="4">ATCC 21756 / DSM 7131 / JCM 7823 / NBRC 15250 / LMG 17158 / TK0059</strain>
    </source>
</reference>
<organism evidence="3 4">
    <name type="scientific">Caulobacter segnis (strain ATCC 21756 / DSM 7131 / JCM 7823 / NBRC 15250 / LMG 17158 / TK0059)</name>
    <name type="common">Mycoplana segnis</name>
    <dbReference type="NCBI Taxonomy" id="509190"/>
    <lineage>
        <taxon>Bacteria</taxon>
        <taxon>Pseudomonadati</taxon>
        <taxon>Pseudomonadota</taxon>
        <taxon>Alphaproteobacteria</taxon>
        <taxon>Caulobacterales</taxon>
        <taxon>Caulobacteraceae</taxon>
        <taxon>Caulobacter</taxon>
    </lineage>
</organism>
<evidence type="ECO:0000259" key="2">
    <source>
        <dbReference type="Pfam" id="PF20789"/>
    </source>
</evidence>
<dbReference type="eggNOG" id="COG1946">
    <property type="taxonomic scope" value="Bacteria"/>
</dbReference>